<evidence type="ECO:0000313" key="6">
    <source>
        <dbReference type="Proteomes" id="UP000036908"/>
    </source>
</evidence>
<reference evidence="6" key="1">
    <citation type="submission" date="2014-11" db="EMBL/GenBank/DDBJ databases">
        <title>Genome sequencing of Roseivirga sp. D-25.</title>
        <authorList>
            <person name="Selvaratnam C."/>
            <person name="Thevarajoo S."/>
            <person name="Goh K.M."/>
            <person name="Eee R."/>
            <person name="Chan K.-G."/>
            <person name="Chong C.S."/>
        </authorList>
    </citation>
    <scope>NUCLEOTIDE SEQUENCE [LARGE SCALE GENOMIC DNA]</scope>
    <source>
        <strain evidence="6">D-25</strain>
    </source>
</reference>
<feature type="domain" description="HPt" evidence="4">
    <location>
        <begin position="168"/>
        <end position="265"/>
    </location>
</feature>
<dbReference type="CDD" id="cd17546">
    <property type="entry name" value="REC_hyHK_CKI1_RcsC-like"/>
    <property type="match status" value="1"/>
</dbReference>
<dbReference type="SMART" id="SM00448">
    <property type="entry name" value="REC"/>
    <property type="match status" value="1"/>
</dbReference>
<dbReference type="EMBL" id="JSVA01000008">
    <property type="protein sequence ID" value="KOF03093.1"/>
    <property type="molecule type" value="Genomic_DNA"/>
</dbReference>
<evidence type="ECO:0000256" key="1">
    <source>
        <dbReference type="PROSITE-ProRule" id="PRU00110"/>
    </source>
</evidence>
<evidence type="ECO:0000256" key="2">
    <source>
        <dbReference type="PROSITE-ProRule" id="PRU00169"/>
    </source>
</evidence>
<comment type="caution">
    <text evidence="5">The sequence shown here is derived from an EMBL/GenBank/DDBJ whole genome shotgun (WGS) entry which is preliminary data.</text>
</comment>
<dbReference type="Proteomes" id="UP000036908">
    <property type="component" value="Unassembled WGS sequence"/>
</dbReference>
<proteinExistence type="predicted"/>
<organism evidence="5 6">
    <name type="scientific">Roseivirga seohaensis subsp. aquiponti</name>
    <dbReference type="NCBI Taxonomy" id="1566026"/>
    <lineage>
        <taxon>Bacteria</taxon>
        <taxon>Pseudomonadati</taxon>
        <taxon>Bacteroidota</taxon>
        <taxon>Cytophagia</taxon>
        <taxon>Cytophagales</taxon>
        <taxon>Roseivirgaceae</taxon>
        <taxon>Roseivirga</taxon>
    </lineage>
</organism>
<sequence length="265" mass="30395">MNKLARLRPRHPILSRKILIVDDNDINRQYLRSVLSDEDTELLSASSGHIALKFLENHIPDVILMDIQMPEMDGFECLNLIKERHPDYPSLIFAVTGFSDDFGNTSFKQLGFDELFLKPIKATIFKDQIGELLQKWREEKSASNQALRLSDAELIDIKTIKELEKYASQKELLEIYKEFETETNEAIEQLKSHVASNDIDKILSILHTIKGNSASLGLTPIAEFSEKAEIEIKNHKTTDLENYLRQLLALFTTFVSNYGRILNLN</sequence>
<dbReference type="SUPFAM" id="SSF52172">
    <property type="entry name" value="CheY-like"/>
    <property type="match status" value="1"/>
</dbReference>
<name>A0A0L8AKY3_9BACT</name>
<dbReference type="Pfam" id="PF01627">
    <property type="entry name" value="Hpt"/>
    <property type="match status" value="1"/>
</dbReference>
<feature type="domain" description="Response regulatory" evidence="3">
    <location>
        <begin position="17"/>
        <end position="133"/>
    </location>
</feature>
<accession>A0A0L8AKY3</accession>
<dbReference type="PANTHER" id="PTHR43228">
    <property type="entry name" value="TWO-COMPONENT RESPONSE REGULATOR"/>
    <property type="match status" value="1"/>
</dbReference>
<evidence type="ECO:0008006" key="7">
    <source>
        <dbReference type="Google" id="ProtNLM"/>
    </source>
</evidence>
<evidence type="ECO:0000259" key="4">
    <source>
        <dbReference type="PROSITE" id="PS50894"/>
    </source>
</evidence>
<dbReference type="InterPro" id="IPR036641">
    <property type="entry name" value="HPT_dom_sf"/>
</dbReference>
<dbReference type="RefSeq" id="WP_053223010.1">
    <property type="nucleotide sequence ID" value="NZ_JSVA01000008.1"/>
</dbReference>
<keyword evidence="2" id="KW-0597">Phosphoprotein</keyword>
<dbReference type="InterPro" id="IPR001789">
    <property type="entry name" value="Sig_transdc_resp-reg_receiver"/>
</dbReference>
<dbReference type="InterPro" id="IPR011006">
    <property type="entry name" value="CheY-like_superfamily"/>
</dbReference>
<dbReference type="Pfam" id="PF00072">
    <property type="entry name" value="Response_reg"/>
    <property type="match status" value="1"/>
</dbReference>
<dbReference type="PATRIC" id="fig|1566026.4.peg.3246"/>
<evidence type="ECO:0000313" key="5">
    <source>
        <dbReference type="EMBL" id="KOF03093.1"/>
    </source>
</evidence>
<dbReference type="AlphaFoldDB" id="A0A0L8AKY3"/>
<dbReference type="PANTHER" id="PTHR43228:SF1">
    <property type="entry name" value="TWO-COMPONENT RESPONSE REGULATOR ARR22"/>
    <property type="match status" value="1"/>
</dbReference>
<evidence type="ECO:0000259" key="3">
    <source>
        <dbReference type="PROSITE" id="PS50110"/>
    </source>
</evidence>
<dbReference type="SMART" id="SM00073">
    <property type="entry name" value="HPT"/>
    <property type="match status" value="1"/>
</dbReference>
<dbReference type="OrthoDB" id="9796457at2"/>
<dbReference type="Gene3D" id="3.40.50.2300">
    <property type="match status" value="1"/>
</dbReference>
<dbReference type="PROSITE" id="PS50894">
    <property type="entry name" value="HPT"/>
    <property type="match status" value="1"/>
</dbReference>
<dbReference type="Gene3D" id="1.20.120.160">
    <property type="entry name" value="HPT domain"/>
    <property type="match status" value="1"/>
</dbReference>
<dbReference type="InterPro" id="IPR008207">
    <property type="entry name" value="Sig_transdc_His_kin_Hpt_dom"/>
</dbReference>
<dbReference type="CDD" id="cd00088">
    <property type="entry name" value="HPT"/>
    <property type="match status" value="1"/>
</dbReference>
<keyword evidence="6" id="KW-1185">Reference proteome</keyword>
<dbReference type="PROSITE" id="PS50110">
    <property type="entry name" value="RESPONSE_REGULATORY"/>
    <property type="match status" value="1"/>
</dbReference>
<dbReference type="GO" id="GO:0004672">
    <property type="term" value="F:protein kinase activity"/>
    <property type="evidence" value="ECO:0007669"/>
    <property type="project" value="UniProtKB-ARBA"/>
</dbReference>
<protein>
    <recommendedName>
        <fullName evidence="7">Response regulatory domain-containing protein</fullName>
    </recommendedName>
</protein>
<gene>
    <name evidence="5" type="ORF">OB69_07090</name>
</gene>
<feature type="modified residue" description="Phosphohistidine" evidence="1">
    <location>
        <position position="207"/>
    </location>
</feature>
<dbReference type="GO" id="GO:0000160">
    <property type="term" value="P:phosphorelay signal transduction system"/>
    <property type="evidence" value="ECO:0007669"/>
    <property type="project" value="InterPro"/>
</dbReference>
<feature type="modified residue" description="4-aspartylphosphate" evidence="2">
    <location>
        <position position="66"/>
    </location>
</feature>
<dbReference type="InterPro" id="IPR052048">
    <property type="entry name" value="ST_Response_Regulator"/>
</dbReference>
<dbReference type="SUPFAM" id="SSF47226">
    <property type="entry name" value="Histidine-containing phosphotransfer domain, HPT domain"/>
    <property type="match status" value="1"/>
</dbReference>